<feature type="transmembrane region" description="Helical" evidence="1">
    <location>
        <begin position="16"/>
        <end position="40"/>
    </location>
</feature>
<accession>A0ABT9BEY6</accession>
<comment type="caution">
    <text evidence="2">The sequence shown here is derived from an EMBL/GenBank/DDBJ whole genome shotgun (WGS) entry which is preliminary data.</text>
</comment>
<keyword evidence="3" id="KW-1185">Reference proteome</keyword>
<keyword evidence="1" id="KW-0812">Transmembrane</keyword>
<dbReference type="Proteomes" id="UP001176429">
    <property type="component" value="Unassembled WGS sequence"/>
</dbReference>
<dbReference type="EMBL" id="JAUQSY010000011">
    <property type="protein sequence ID" value="MDO7876340.1"/>
    <property type="molecule type" value="Genomic_DNA"/>
</dbReference>
<protein>
    <submittedName>
        <fullName evidence="2">Uncharacterized protein</fullName>
    </submittedName>
</protein>
<reference evidence="2" key="1">
    <citation type="submission" date="2023-07" db="EMBL/GenBank/DDBJ databases">
        <authorList>
            <person name="Kim M.K."/>
        </authorList>
    </citation>
    <scope>NUCLEOTIDE SEQUENCE</scope>
    <source>
        <strain evidence="2">ASUV-10-1</strain>
    </source>
</reference>
<proteinExistence type="predicted"/>
<keyword evidence="1" id="KW-0472">Membrane</keyword>
<evidence type="ECO:0000313" key="2">
    <source>
        <dbReference type="EMBL" id="MDO7876340.1"/>
    </source>
</evidence>
<gene>
    <name evidence="2" type="ORF">Q5H93_16470</name>
</gene>
<organism evidence="2 3">
    <name type="scientific">Hymenobacter aranciens</name>
    <dbReference type="NCBI Taxonomy" id="3063996"/>
    <lineage>
        <taxon>Bacteria</taxon>
        <taxon>Pseudomonadati</taxon>
        <taxon>Bacteroidota</taxon>
        <taxon>Cytophagia</taxon>
        <taxon>Cytophagales</taxon>
        <taxon>Hymenobacteraceae</taxon>
        <taxon>Hymenobacter</taxon>
    </lineage>
</organism>
<keyword evidence="1" id="KW-1133">Transmembrane helix</keyword>
<sequence length="72" mass="8109">MRDILKVLCFGSSNRLVLLLAVGTSFGLFLGLAYGTYYWLELPSIRWGQRLYQRLGPAATAEARARPFKDAQ</sequence>
<dbReference type="RefSeq" id="WP_305007699.1">
    <property type="nucleotide sequence ID" value="NZ_JAUQSY010000011.1"/>
</dbReference>
<evidence type="ECO:0000313" key="3">
    <source>
        <dbReference type="Proteomes" id="UP001176429"/>
    </source>
</evidence>
<name>A0ABT9BEY6_9BACT</name>
<evidence type="ECO:0000256" key="1">
    <source>
        <dbReference type="SAM" id="Phobius"/>
    </source>
</evidence>